<sequence>MRYFMLLDLCQTCSLGLIDSFPCVLRNMRATLLSEVTDIGYHATKKIHYYDGLKFSVLISDCRFPIDYVVTPASIL</sequence>
<name>A0ABW0U9B0_9STRE</name>
<comment type="caution">
    <text evidence="1">The sequence shown here is derived from an EMBL/GenBank/DDBJ whole genome shotgun (WGS) entry which is preliminary data.</text>
</comment>
<accession>A0ABW0U9B0</accession>
<protein>
    <submittedName>
        <fullName evidence="1">Uncharacterized protein</fullName>
    </submittedName>
</protein>
<dbReference type="EMBL" id="JBHSOJ010000001">
    <property type="protein sequence ID" value="MFC5630067.1"/>
    <property type="molecule type" value="Genomic_DNA"/>
</dbReference>
<proteinExistence type="predicted"/>
<reference evidence="2" key="1">
    <citation type="journal article" date="2019" name="Int. J. Syst. Evol. Microbiol.">
        <title>The Global Catalogue of Microorganisms (GCM) 10K type strain sequencing project: providing services to taxonomists for standard genome sequencing and annotation.</title>
        <authorList>
            <consortium name="The Broad Institute Genomics Platform"/>
            <consortium name="The Broad Institute Genome Sequencing Center for Infectious Disease"/>
            <person name="Wu L."/>
            <person name="Ma J."/>
        </authorList>
    </citation>
    <scope>NUCLEOTIDE SEQUENCE [LARGE SCALE GENOMIC DNA]</scope>
    <source>
        <strain evidence="2">DT43</strain>
    </source>
</reference>
<dbReference type="RefSeq" id="WP_198039891.1">
    <property type="nucleotide sequence ID" value="NZ_JBHSOJ010000001.1"/>
</dbReference>
<dbReference type="Proteomes" id="UP001596110">
    <property type="component" value="Unassembled WGS sequence"/>
</dbReference>
<evidence type="ECO:0000313" key="2">
    <source>
        <dbReference type="Proteomes" id="UP001596110"/>
    </source>
</evidence>
<evidence type="ECO:0000313" key="1">
    <source>
        <dbReference type="EMBL" id="MFC5630067.1"/>
    </source>
</evidence>
<organism evidence="1 2">
    <name type="scientific">Streptococcus caledonicus</name>
    <dbReference type="NCBI Taxonomy" id="2614158"/>
    <lineage>
        <taxon>Bacteria</taxon>
        <taxon>Bacillati</taxon>
        <taxon>Bacillota</taxon>
        <taxon>Bacilli</taxon>
        <taxon>Lactobacillales</taxon>
        <taxon>Streptococcaceae</taxon>
        <taxon>Streptococcus</taxon>
    </lineage>
</organism>
<gene>
    <name evidence="1" type="ORF">ACFPQ3_00225</name>
</gene>
<keyword evidence="2" id="KW-1185">Reference proteome</keyword>